<feature type="domain" description="HPr" evidence="5">
    <location>
        <begin position="8"/>
        <end position="95"/>
    </location>
</feature>
<accession>A0AAP6JE98</accession>
<dbReference type="PANTHER" id="PTHR33705:SF2">
    <property type="entry name" value="PHOSPHOCARRIER PROTEIN NPR"/>
    <property type="match status" value="1"/>
</dbReference>
<dbReference type="PROSITE" id="PS51350">
    <property type="entry name" value="PTS_HPR_DOM"/>
    <property type="match status" value="1"/>
</dbReference>
<keyword evidence="7" id="KW-1185">Reference proteome</keyword>
<dbReference type="Gene3D" id="3.30.1340.10">
    <property type="entry name" value="HPr-like"/>
    <property type="match status" value="1"/>
</dbReference>
<protein>
    <submittedName>
        <fullName evidence="6">HPr family phosphocarrier protein</fullName>
    </submittedName>
</protein>
<dbReference type="Proteomes" id="UP001302316">
    <property type="component" value="Unassembled WGS sequence"/>
</dbReference>
<reference evidence="6 7" key="1">
    <citation type="submission" date="2023-12" db="EMBL/GenBank/DDBJ databases">
        <title>Whole-genome sequencing of halo(alkali)philic microorganisms from hypersaline lakes.</title>
        <authorList>
            <person name="Sorokin D.Y."/>
            <person name="Merkel A.Y."/>
            <person name="Messina E."/>
            <person name="Yakimov M."/>
        </authorList>
    </citation>
    <scope>NUCLEOTIDE SEQUENCE [LARGE SCALE GENOMIC DNA]</scope>
    <source>
        <strain evidence="6 7">AB-CW1</strain>
    </source>
</reference>
<dbReference type="PRINTS" id="PR00107">
    <property type="entry name" value="PHOSPHOCPHPR"/>
</dbReference>
<evidence type="ECO:0000256" key="4">
    <source>
        <dbReference type="ARBA" id="ARBA00022683"/>
    </source>
</evidence>
<keyword evidence="3" id="KW-0963">Cytoplasm</keyword>
<evidence type="ECO:0000259" key="5">
    <source>
        <dbReference type="PROSITE" id="PS51350"/>
    </source>
</evidence>
<dbReference type="AlphaFoldDB" id="A0AAP6JE98"/>
<evidence type="ECO:0000313" key="6">
    <source>
        <dbReference type="EMBL" id="MEA5444877.1"/>
    </source>
</evidence>
<dbReference type="PANTHER" id="PTHR33705">
    <property type="entry name" value="PHOSPHOCARRIER PROTEIN HPR"/>
    <property type="match status" value="1"/>
</dbReference>
<comment type="caution">
    <text evidence="6">The sequence shown here is derived from an EMBL/GenBank/DDBJ whole genome shotgun (WGS) entry which is preliminary data.</text>
</comment>
<dbReference type="PROSITE" id="PS00369">
    <property type="entry name" value="PTS_HPR_HIS"/>
    <property type="match status" value="1"/>
</dbReference>
<keyword evidence="4" id="KW-0598">Phosphotransferase system</keyword>
<gene>
    <name evidence="6" type="ORF">VCB98_03485</name>
</gene>
<evidence type="ECO:0000313" key="7">
    <source>
        <dbReference type="Proteomes" id="UP001302316"/>
    </source>
</evidence>
<name>A0AAP6JE98_9GAMM</name>
<comment type="subcellular location">
    <subcellularLocation>
        <location evidence="1">Cytoplasm</location>
    </subcellularLocation>
</comment>
<dbReference type="GO" id="GO:0009401">
    <property type="term" value="P:phosphoenolpyruvate-dependent sugar phosphotransferase system"/>
    <property type="evidence" value="ECO:0007669"/>
    <property type="project" value="UniProtKB-KW"/>
</dbReference>
<dbReference type="CDD" id="cd00367">
    <property type="entry name" value="PTS-HPr_like"/>
    <property type="match status" value="1"/>
</dbReference>
<sequence length="96" mass="10643">MNEQANHQAEADVTICNKLGMHARAATRFVTEASRFQSDIRVRKDQREVSGKSIMGLMMLAASKGTDIHIEASGTDAEAAIEHLRQLVENRFDEGE</sequence>
<dbReference type="InterPro" id="IPR000032">
    <property type="entry name" value="HPr-like"/>
</dbReference>
<proteinExistence type="inferred from homology"/>
<dbReference type="RefSeq" id="WP_346050509.1">
    <property type="nucleotide sequence ID" value="NZ_JAYGII010000004.1"/>
</dbReference>
<dbReference type="SUPFAM" id="SSF55594">
    <property type="entry name" value="HPr-like"/>
    <property type="match status" value="1"/>
</dbReference>
<dbReference type="InterPro" id="IPR050399">
    <property type="entry name" value="HPr"/>
</dbReference>
<dbReference type="GO" id="GO:0005737">
    <property type="term" value="C:cytoplasm"/>
    <property type="evidence" value="ECO:0007669"/>
    <property type="project" value="UniProtKB-SubCell"/>
</dbReference>
<comment type="similarity">
    <text evidence="2">Belongs to the HPr family.</text>
</comment>
<evidence type="ECO:0000256" key="1">
    <source>
        <dbReference type="ARBA" id="ARBA00004496"/>
    </source>
</evidence>
<evidence type="ECO:0000256" key="3">
    <source>
        <dbReference type="ARBA" id="ARBA00022490"/>
    </source>
</evidence>
<dbReference type="InterPro" id="IPR035895">
    <property type="entry name" value="HPr-like_sf"/>
</dbReference>
<dbReference type="NCBIfam" id="TIGR01003">
    <property type="entry name" value="PTS_HPr_family"/>
    <property type="match status" value="1"/>
</dbReference>
<dbReference type="Pfam" id="PF00381">
    <property type="entry name" value="PTS-HPr"/>
    <property type="match status" value="1"/>
</dbReference>
<dbReference type="InterPro" id="IPR001020">
    <property type="entry name" value="PTS_HPr_His_P_site"/>
</dbReference>
<evidence type="ECO:0000256" key="2">
    <source>
        <dbReference type="ARBA" id="ARBA00010736"/>
    </source>
</evidence>
<dbReference type="EMBL" id="JAYGII010000004">
    <property type="protein sequence ID" value="MEA5444877.1"/>
    <property type="molecule type" value="Genomic_DNA"/>
</dbReference>
<organism evidence="6 7">
    <name type="scientific">Natronospira elongata</name>
    <dbReference type="NCBI Taxonomy" id="3110268"/>
    <lineage>
        <taxon>Bacteria</taxon>
        <taxon>Pseudomonadati</taxon>
        <taxon>Pseudomonadota</taxon>
        <taxon>Gammaproteobacteria</taxon>
        <taxon>Natronospirales</taxon>
        <taxon>Natronospiraceae</taxon>
        <taxon>Natronospira</taxon>
    </lineage>
</organism>